<dbReference type="Proteomes" id="UP001358586">
    <property type="component" value="Chromosome 8"/>
</dbReference>
<name>A0ABR0NYH1_GOSAR</name>
<dbReference type="PANTHER" id="PTHR23076">
    <property type="entry name" value="METALLOPROTEASE M41 FTSH"/>
    <property type="match status" value="1"/>
</dbReference>
<feature type="domain" description="ATPase AAA-type core" evidence="2">
    <location>
        <begin position="65"/>
        <end position="163"/>
    </location>
</feature>
<evidence type="ECO:0000259" key="2">
    <source>
        <dbReference type="Pfam" id="PF00004"/>
    </source>
</evidence>
<dbReference type="Gene3D" id="3.40.50.300">
    <property type="entry name" value="P-loop containing nucleotide triphosphate hydrolases"/>
    <property type="match status" value="1"/>
</dbReference>
<dbReference type="InterPro" id="IPR003959">
    <property type="entry name" value="ATPase_AAA_core"/>
</dbReference>
<protein>
    <recommendedName>
        <fullName evidence="2">ATPase AAA-type core domain-containing protein</fullName>
    </recommendedName>
</protein>
<dbReference type="PANTHER" id="PTHR23076:SF111">
    <property type="entry name" value="INACTIVE ATP-DEPENDENT ZINC METALLOPROTEASE FTSHI 1, CHLOROPLASTIC-RELATED"/>
    <property type="match status" value="1"/>
</dbReference>
<proteinExistence type="predicted"/>
<gene>
    <name evidence="3" type="ORF">PVK06_026746</name>
</gene>
<accession>A0ABR0NYH1</accession>
<dbReference type="SUPFAM" id="SSF52540">
    <property type="entry name" value="P-loop containing nucleoside triphosphate hydrolases"/>
    <property type="match status" value="1"/>
</dbReference>
<organism evidence="3 4">
    <name type="scientific">Gossypium arboreum</name>
    <name type="common">Tree cotton</name>
    <name type="synonym">Gossypium nanking</name>
    <dbReference type="NCBI Taxonomy" id="29729"/>
    <lineage>
        <taxon>Eukaryota</taxon>
        <taxon>Viridiplantae</taxon>
        <taxon>Streptophyta</taxon>
        <taxon>Embryophyta</taxon>
        <taxon>Tracheophyta</taxon>
        <taxon>Spermatophyta</taxon>
        <taxon>Magnoliopsida</taxon>
        <taxon>eudicotyledons</taxon>
        <taxon>Gunneridae</taxon>
        <taxon>Pentapetalae</taxon>
        <taxon>rosids</taxon>
        <taxon>malvids</taxon>
        <taxon>Malvales</taxon>
        <taxon>Malvaceae</taxon>
        <taxon>Malvoideae</taxon>
        <taxon>Gossypium</taxon>
    </lineage>
</organism>
<evidence type="ECO:0000313" key="4">
    <source>
        <dbReference type="Proteomes" id="UP001358586"/>
    </source>
</evidence>
<keyword evidence="4" id="KW-1185">Reference proteome</keyword>
<keyword evidence="1" id="KW-0809">Transit peptide</keyword>
<sequence length="251" mass="28561">MEEAEKSLEKLNESEKFLNKLTDAAIACDKIVCWCCLQHLLRRGTGLSNASFTGQFPVSLSWMDVNKPSVIFIDEIDALATRPIIIAIMSRKITIDEFSGEEKNIAVFKIISTQERETTLNQLLIELYGFDTGKGVIFSTATNRRDLLDPALLRQGRFDRELILKELGVFARELLCVRCKTFLRFTCIVLFSGQSIMRQGIKYASQRLDTFACVRYRKGKMVEQAIEQIMAFYCRGAYFGFLFQCFGFSGG</sequence>
<dbReference type="Pfam" id="PF00004">
    <property type="entry name" value="AAA"/>
    <property type="match status" value="1"/>
</dbReference>
<dbReference type="EMBL" id="JARKNE010000008">
    <property type="protein sequence ID" value="KAK5811415.1"/>
    <property type="molecule type" value="Genomic_DNA"/>
</dbReference>
<comment type="caution">
    <text evidence="3">The sequence shown here is derived from an EMBL/GenBank/DDBJ whole genome shotgun (WGS) entry which is preliminary data.</text>
</comment>
<dbReference type="InterPro" id="IPR027417">
    <property type="entry name" value="P-loop_NTPase"/>
</dbReference>
<reference evidence="3 4" key="1">
    <citation type="submission" date="2023-03" db="EMBL/GenBank/DDBJ databases">
        <title>WGS of Gossypium arboreum.</title>
        <authorList>
            <person name="Yu D."/>
        </authorList>
    </citation>
    <scope>NUCLEOTIDE SEQUENCE [LARGE SCALE GENOMIC DNA]</scope>
    <source>
        <tissue evidence="3">Leaf</tissue>
    </source>
</reference>
<evidence type="ECO:0000256" key="1">
    <source>
        <dbReference type="ARBA" id="ARBA00022946"/>
    </source>
</evidence>
<evidence type="ECO:0000313" key="3">
    <source>
        <dbReference type="EMBL" id="KAK5811415.1"/>
    </source>
</evidence>